<organism evidence="1 2">
    <name type="scientific">Pedobacter steynii</name>
    <dbReference type="NCBI Taxonomy" id="430522"/>
    <lineage>
        <taxon>Bacteria</taxon>
        <taxon>Pseudomonadati</taxon>
        <taxon>Bacteroidota</taxon>
        <taxon>Sphingobacteriia</taxon>
        <taxon>Sphingobacteriales</taxon>
        <taxon>Sphingobacteriaceae</taxon>
        <taxon>Pedobacter</taxon>
    </lineage>
</organism>
<dbReference type="SUPFAM" id="SSF49879">
    <property type="entry name" value="SMAD/FHA domain"/>
    <property type="match status" value="1"/>
</dbReference>
<dbReference type="EMBL" id="FNGY01000015">
    <property type="protein sequence ID" value="SDO49220.1"/>
    <property type="molecule type" value="Genomic_DNA"/>
</dbReference>
<dbReference type="STRING" id="430522.BFS30_22625"/>
<dbReference type="Proteomes" id="UP000183200">
    <property type="component" value="Unassembled WGS sequence"/>
</dbReference>
<proteinExistence type="predicted"/>
<reference evidence="2" key="1">
    <citation type="submission" date="2016-10" db="EMBL/GenBank/DDBJ databases">
        <authorList>
            <person name="Varghese N."/>
            <person name="Submissions S."/>
        </authorList>
    </citation>
    <scope>NUCLEOTIDE SEQUENCE [LARGE SCALE GENOMIC DNA]</scope>
    <source>
        <strain evidence="2">DSM 19110</strain>
    </source>
</reference>
<name>A0A1H0K045_9SPHI</name>
<gene>
    <name evidence="1" type="ORF">SAMN05421820_115126</name>
</gene>
<evidence type="ECO:0000313" key="1">
    <source>
        <dbReference type="EMBL" id="SDO49220.1"/>
    </source>
</evidence>
<dbReference type="CDD" id="cd00060">
    <property type="entry name" value="FHA"/>
    <property type="match status" value="1"/>
</dbReference>
<dbReference type="AlphaFoldDB" id="A0A1H0K045"/>
<dbReference type="InterPro" id="IPR008984">
    <property type="entry name" value="SMAD_FHA_dom_sf"/>
</dbReference>
<protein>
    <submittedName>
        <fullName evidence="1">FHA domain-containing protein</fullName>
    </submittedName>
</protein>
<accession>A0A1H0K045</accession>
<dbReference type="Gene3D" id="2.60.200.20">
    <property type="match status" value="1"/>
</dbReference>
<evidence type="ECO:0000313" key="2">
    <source>
        <dbReference type="Proteomes" id="UP000183200"/>
    </source>
</evidence>
<sequence>MSMFNLFGKEPSEKPQDVKAVREALLVFIKQELQKMEGGEGKHIKGFQLFIACQPVEKYLYESAVFMEEEGRFKKEVQRLADDFAIDLPEHWTMESLFVEELPQDVIKAGNLEIGLYIKTPEHAIIQHSERACIKVLNGEAEQQEYLITSTDGKINIGRERKVQDADGFIRENKIAFPDSSSNEGNKYISRQHAHIEWNKEAGVFLLFADEGGVPPRNKVKIRSKADHNPVKLTFTELGHPLQEGDQIILGESAVLEFSYVSNPS</sequence>
<keyword evidence="2" id="KW-1185">Reference proteome</keyword>